<feature type="transmembrane region" description="Helical" evidence="1">
    <location>
        <begin position="7"/>
        <end position="25"/>
    </location>
</feature>
<feature type="domain" description="VWFA" evidence="2">
    <location>
        <begin position="227"/>
        <end position="408"/>
    </location>
</feature>
<evidence type="ECO:0000313" key="4">
    <source>
        <dbReference type="Proteomes" id="UP000181936"/>
    </source>
</evidence>
<dbReference type="PANTHER" id="PTHR33608:SF3">
    <property type="entry name" value="SLR2013 PROTEIN"/>
    <property type="match status" value="1"/>
</dbReference>
<dbReference type="KEGG" id="bwh:A9C19_04190"/>
<proteinExistence type="predicted"/>
<dbReference type="SUPFAM" id="SSF53300">
    <property type="entry name" value="vWA-like"/>
    <property type="match status" value="1"/>
</dbReference>
<evidence type="ECO:0000313" key="3">
    <source>
        <dbReference type="EMBL" id="APH06953.1"/>
    </source>
</evidence>
<dbReference type="Gene3D" id="3.40.50.410">
    <property type="entry name" value="von Willebrand factor, type A domain"/>
    <property type="match status" value="1"/>
</dbReference>
<dbReference type="AlphaFoldDB" id="A0A1L3MX96"/>
<dbReference type="STRING" id="1547283.A9C19_04190"/>
<gene>
    <name evidence="3" type="ORF">A9C19_04190</name>
</gene>
<evidence type="ECO:0000256" key="1">
    <source>
        <dbReference type="SAM" id="Phobius"/>
    </source>
</evidence>
<dbReference type="InterPro" id="IPR002881">
    <property type="entry name" value="DUF58"/>
</dbReference>
<dbReference type="InterPro" id="IPR036465">
    <property type="entry name" value="vWFA_dom_sf"/>
</dbReference>
<keyword evidence="4" id="KW-1185">Reference proteome</keyword>
<dbReference type="SMART" id="SM00327">
    <property type="entry name" value="VWA"/>
    <property type="match status" value="1"/>
</dbReference>
<name>A0A1L3MX96_9BACI</name>
<dbReference type="Pfam" id="PF01882">
    <property type="entry name" value="DUF58"/>
    <property type="match status" value="1"/>
</dbReference>
<organism evidence="3 4">
    <name type="scientific">Bacillus weihaiensis</name>
    <dbReference type="NCBI Taxonomy" id="1547283"/>
    <lineage>
        <taxon>Bacteria</taxon>
        <taxon>Bacillati</taxon>
        <taxon>Bacillota</taxon>
        <taxon>Bacilli</taxon>
        <taxon>Bacillales</taxon>
        <taxon>Bacillaceae</taxon>
        <taxon>Bacillus</taxon>
    </lineage>
</organism>
<keyword evidence="1" id="KW-1133">Transmembrane helix</keyword>
<keyword evidence="1" id="KW-0812">Transmembrane</keyword>
<keyword evidence="1" id="KW-0472">Membrane</keyword>
<accession>A0A1L3MX96</accession>
<evidence type="ECO:0000259" key="2">
    <source>
        <dbReference type="SMART" id="SM00327"/>
    </source>
</evidence>
<dbReference type="Proteomes" id="UP000181936">
    <property type="component" value="Chromosome"/>
</dbReference>
<dbReference type="EMBL" id="CP016020">
    <property type="protein sequence ID" value="APH06953.1"/>
    <property type="molecule type" value="Genomic_DNA"/>
</dbReference>
<dbReference type="OrthoDB" id="9778037at2"/>
<dbReference type="PANTHER" id="PTHR33608">
    <property type="entry name" value="BLL2464 PROTEIN"/>
    <property type="match status" value="1"/>
</dbReference>
<reference evidence="3 4" key="1">
    <citation type="journal article" date="2016" name="Sci. Rep.">
        <title>Complete genome sequence and transcriptomic analysis of a novel marine strain Bacillus weihaiensis reveals the mechanism of brown algae degradation.</title>
        <authorList>
            <person name="Zhu Y."/>
            <person name="Chen P."/>
            <person name="Bao Y."/>
            <person name="Men Y."/>
            <person name="Zeng Y."/>
            <person name="Yang J."/>
            <person name="Sun J."/>
            <person name="Sun Y."/>
        </authorList>
    </citation>
    <scope>NUCLEOTIDE SEQUENCE [LARGE SCALE GENOMIC DNA]</scope>
    <source>
        <strain evidence="3 4">Alg07</strain>
    </source>
</reference>
<dbReference type="InterPro" id="IPR002035">
    <property type="entry name" value="VWF_A"/>
</dbReference>
<sequence length="433" mass="49567">MPSKRLLLLFLIFSVVLILLTRFNLSWPTFFILNGLLFLLSLGDLFLSPSKKQVQFKRTIPVEMERGISYHAAIHSNNNSTKRMLYHVVDGTPQSFDKLPIISGNVGEQASTVVHYDVTAKIRGKYEVNHLYVRYKSYIGLWEKQMKIEDRQEVKVIPDLTSMKGYLESAQQFLLHDGLKVRKHKTGSGEFTKIRSFVVGDDPRKINWRQTAKLQEVMTNEFEPEHGKYITILLDCGRMMGAELSNSNRLEKTLEAALTVAAAALQKGDYVSVLAFSKEVKVYVPPAKGMAHIQTILQAIYQVEVDASESNYAAVLAYLQTVQKKRSFLILFSDIYTFLHEESALVYLKRLRKRHLFLMLGIEDESLQKESRNESISIKKAMMKSIAQQQILMKRTEKIRWEKQGLHMVEAKEESLAGTAVSYYITMLNQGVL</sequence>
<protein>
    <recommendedName>
        <fullName evidence="2">VWFA domain-containing protein</fullName>
    </recommendedName>
</protein>